<feature type="compositionally biased region" description="Acidic residues" evidence="1">
    <location>
        <begin position="317"/>
        <end position="329"/>
    </location>
</feature>
<feature type="compositionally biased region" description="Low complexity" evidence="1">
    <location>
        <begin position="285"/>
        <end position="316"/>
    </location>
</feature>
<feature type="compositionally biased region" description="Polar residues" evidence="1">
    <location>
        <begin position="715"/>
        <end position="724"/>
    </location>
</feature>
<feature type="region of interest" description="Disordered" evidence="1">
    <location>
        <begin position="1"/>
        <end position="20"/>
    </location>
</feature>
<feature type="region of interest" description="Disordered" evidence="1">
    <location>
        <begin position="255"/>
        <end position="333"/>
    </location>
</feature>
<comment type="caution">
    <text evidence="2">The sequence shown here is derived from an EMBL/GenBank/DDBJ whole genome shotgun (WGS) entry which is preliminary data.</text>
</comment>
<dbReference type="EMBL" id="BSUM01000001">
    <property type="protein sequence ID" value="GMA33073.1"/>
    <property type="molecule type" value="Genomic_DNA"/>
</dbReference>
<dbReference type="AlphaFoldDB" id="A0AA37XGB2"/>
<organism evidence="2 3">
    <name type="scientific">Litorihabitans aurantiacus</name>
    <dbReference type="NCBI Taxonomy" id="1930061"/>
    <lineage>
        <taxon>Bacteria</taxon>
        <taxon>Bacillati</taxon>
        <taxon>Actinomycetota</taxon>
        <taxon>Actinomycetes</taxon>
        <taxon>Micrococcales</taxon>
        <taxon>Beutenbergiaceae</taxon>
        <taxon>Litorihabitans</taxon>
    </lineage>
</organism>
<feature type="compositionally biased region" description="Acidic residues" evidence="1">
    <location>
        <begin position="268"/>
        <end position="279"/>
    </location>
</feature>
<dbReference type="Proteomes" id="UP001157161">
    <property type="component" value="Unassembled WGS sequence"/>
</dbReference>
<keyword evidence="3" id="KW-1185">Reference proteome</keyword>
<reference evidence="2" key="1">
    <citation type="journal article" date="2014" name="Int. J. Syst. Evol. Microbiol.">
        <title>Complete genome sequence of Corynebacterium casei LMG S-19264T (=DSM 44701T), isolated from a smear-ripened cheese.</title>
        <authorList>
            <consortium name="US DOE Joint Genome Institute (JGI-PGF)"/>
            <person name="Walter F."/>
            <person name="Albersmeier A."/>
            <person name="Kalinowski J."/>
            <person name="Ruckert C."/>
        </authorList>
    </citation>
    <scope>NUCLEOTIDE SEQUENCE</scope>
    <source>
        <strain evidence="2">NBRC 112290</strain>
    </source>
</reference>
<evidence type="ECO:0000313" key="2">
    <source>
        <dbReference type="EMBL" id="GMA33073.1"/>
    </source>
</evidence>
<gene>
    <name evidence="2" type="ORF">GCM10025875_30650</name>
</gene>
<accession>A0AA37XGB2</accession>
<protein>
    <submittedName>
        <fullName evidence="2">Uncharacterized protein</fullName>
    </submittedName>
</protein>
<dbReference type="Pfam" id="PF19516">
    <property type="entry name" value="DUF6049"/>
    <property type="match status" value="1"/>
</dbReference>
<evidence type="ECO:0000256" key="1">
    <source>
        <dbReference type="SAM" id="MobiDB-lite"/>
    </source>
</evidence>
<feature type="compositionally biased region" description="Polar residues" evidence="1">
    <location>
        <begin position="256"/>
        <end position="267"/>
    </location>
</feature>
<reference evidence="2" key="2">
    <citation type="submission" date="2023-02" db="EMBL/GenBank/DDBJ databases">
        <authorList>
            <person name="Sun Q."/>
            <person name="Mori K."/>
        </authorList>
    </citation>
    <scope>NUCLEOTIDE SEQUENCE</scope>
    <source>
        <strain evidence="2">NBRC 112290</strain>
    </source>
</reference>
<name>A0AA37XGB2_9MICO</name>
<proteinExistence type="predicted"/>
<feature type="region of interest" description="Disordered" evidence="1">
    <location>
        <begin position="698"/>
        <end position="724"/>
    </location>
</feature>
<sequence length="724" mass="73057">MPGGRRSRAGGGPERARRTTAVRTTVLALALALVPGVLALPASAAPSPSPSPTEVEIPAVAPPVSLELTDLAPAFALPGDTLVLTGTLTNTSETDFVDPTLRIDVQQAVPTTTSAMERWFDTTTGPRGRTVVTADYGVTVPAGGSAPFSFSVPVADLGFPIRFDNWGARGLQVALTAGGRTAVARTVGVFHPGEEVREPDLGLGILVPLTPSAQEWTTAVETGRSIEQVAGDRIRDVVEAAGPAASWALDPALLTVPTSPSGGSSQNEGDDAAGDDGEGDGAAGTGDPTDPGATGDDGQPADPADPADPTSPQDPADPADPDATDDPEATAEPTDGRLAADLVAAAGGREVLALPWADADVPALAGTGADGRTLLTDARASALETFAAVGLPAVTTTAWPADPGTSQEALSLALRAGYSAVVLEGASSSQEDATAVGARTDLIDQTDQTARVPALVSDARLSAALGGAVPEGATTMSDALASRQHALALTAVMTREATTSRTVLATLDRAVAGELGGDDGAAQLGARAAALTNAPWITTTSLGDAFAMQPDEAEEATSTTLPATADVTSPDFARAVDAVVDGLGTTTGLRGALEHPEVLDDVRHDLATATSSAWRTADVSPAVVTDAAAATLATYTNAVTVAVPASLVDLLAEQSAVPLTLTNTLDQRVTVEVHVDPAQPALRVADVDPVTIEPGSRRACRSRWSPSRTAAPGWTSASRVLTAS</sequence>
<dbReference type="InterPro" id="IPR046112">
    <property type="entry name" value="DUF6049"/>
</dbReference>
<evidence type="ECO:0000313" key="3">
    <source>
        <dbReference type="Proteomes" id="UP001157161"/>
    </source>
</evidence>